<dbReference type="InterPro" id="IPR025246">
    <property type="entry name" value="IS30-like_HTH"/>
</dbReference>
<keyword evidence="3" id="KW-0614">Plasmid</keyword>
<keyword evidence="1" id="KW-0175">Coiled coil</keyword>
<protein>
    <recommendedName>
        <fullName evidence="2">Transposase IS30-like HTH domain-containing protein</fullName>
    </recommendedName>
</protein>
<feature type="domain" description="Transposase IS30-like HTH" evidence="2">
    <location>
        <begin position="2"/>
        <end position="42"/>
    </location>
</feature>
<proteinExistence type="predicted"/>
<feature type="coiled-coil region" evidence="1">
    <location>
        <begin position="150"/>
        <end position="191"/>
    </location>
</feature>
<evidence type="ECO:0000313" key="4">
    <source>
        <dbReference type="Proteomes" id="UP001354989"/>
    </source>
</evidence>
<name>A0ABN6LC60_9BACT</name>
<reference evidence="3 4" key="1">
    <citation type="submission" date="2021-12" db="EMBL/GenBank/DDBJ databases">
        <title>Genome sequencing of bacteria with rrn-lacking chromosome and rrn-plasmid.</title>
        <authorList>
            <person name="Anda M."/>
            <person name="Iwasaki W."/>
        </authorList>
    </citation>
    <scope>NUCLEOTIDE SEQUENCE [LARGE SCALE GENOMIC DNA]</scope>
    <source>
        <strain evidence="3 4">NBRC 101262</strain>
        <plasmid evidence="3 4">pPP1</plasmid>
    </source>
</reference>
<sequence length="204" mass="25102">MYLTYKERQELSRCYHGGMSNKDIALRMGRHPSTISRELSRNKFFGTYDPYYAHRKYMCRKIFVGRKSAIFCNKIRLRTFHMDKFVRRITQWLSDYFDNYLRYRRRPSRITNYNLCFRYMRRTMKFKGPLWYGFMAKWILNLWDKETAIMQSFKESAEELEEHYQGVERDLNEIEQRIKKLHQEIDELLDDQRKIVAPAERQVA</sequence>
<dbReference type="InterPro" id="IPR051917">
    <property type="entry name" value="Transposase-Integrase"/>
</dbReference>
<gene>
    <name evidence="3" type="ORF">PEPS_28110</name>
</gene>
<dbReference type="PANTHER" id="PTHR10948:SF23">
    <property type="entry name" value="TRANSPOSASE INSI FOR INSERTION SEQUENCE ELEMENT IS30A-RELATED"/>
    <property type="match status" value="1"/>
</dbReference>
<evidence type="ECO:0000259" key="2">
    <source>
        <dbReference type="Pfam" id="PF13936"/>
    </source>
</evidence>
<dbReference type="Proteomes" id="UP001354989">
    <property type="component" value="Plasmid pPP1"/>
</dbReference>
<evidence type="ECO:0000256" key="1">
    <source>
        <dbReference type="SAM" id="Coils"/>
    </source>
</evidence>
<evidence type="ECO:0000313" key="3">
    <source>
        <dbReference type="EMBL" id="BDD00531.1"/>
    </source>
</evidence>
<geneLocation type="plasmid" evidence="3 4">
    <name>pPP1</name>
</geneLocation>
<dbReference type="EMBL" id="AP025293">
    <property type="protein sequence ID" value="BDD00531.1"/>
    <property type="molecule type" value="Genomic_DNA"/>
</dbReference>
<dbReference type="RefSeq" id="WP_338398377.1">
    <property type="nucleotide sequence ID" value="NZ_AP025293.1"/>
</dbReference>
<accession>A0ABN6LC60</accession>
<organism evidence="3 4">
    <name type="scientific">Persicobacter psychrovividus</name>
    <dbReference type="NCBI Taxonomy" id="387638"/>
    <lineage>
        <taxon>Bacteria</taxon>
        <taxon>Pseudomonadati</taxon>
        <taxon>Bacteroidota</taxon>
        <taxon>Cytophagia</taxon>
        <taxon>Cytophagales</taxon>
        <taxon>Persicobacteraceae</taxon>
        <taxon>Persicobacter</taxon>
    </lineage>
</organism>
<dbReference type="PANTHER" id="PTHR10948">
    <property type="entry name" value="TRANSPOSASE"/>
    <property type="match status" value="1"/>
</dbReference>
<keyword evidence="4" id="KW-1185">Reference proteome</keyword>
<dbReference type="Pfam" id="PF13936">
    <property type="entry name" value="HTH_38"/>
    <property type="match status" value="1"/>
</dbReference>